<feature type="compositionally biased region" description="Polar residues" evidence="1">
    <location>
        <begin position="178"/>
        <end position="187"/>
    </location>
</feature>
<dbReference type="PANTHER" id="PTHR14931:SF2">
    <property type="entry name" value="LIGAND DEPENDENT NUCLEAR RECEPTOR COREPRESSOR"/>
    <property type="match status" value="1"/>
</dbReference>
<feature type="compositionally biased region" description="Basic and acidic residues" evidence="1">
    <location>
        <begin position="202"/>
        <end position="211"/>
    </location>
</feature>
<dbReference type="OrthoDB" id="10028342at2759"/>
<dbReference type="EMBL" id="JAFJMO010000018">
    <property type="protein sequence ID" value="KAJ8250205.1"/>
    <property type="molecule type" value="Genomic_DNA"/>
</dbReference>
<keyword evidence="3" id="KW-1185">Reference proteome</keyword>
<protein>
    <submittedName>
        <fullName evidence="2">Uncharacterized protein</fullName>
    </submittedName>
</protein>
<feature type="compositionally biased region" description="Low complexity" evidence="1">
    <location>
        <begin position="113"/>
        <end position="127"/>
    </location>
</feature>
<feature type="compositionally biased region" description="Polar residues" evidence="1">
    <location>
        <begin position="99"/>
        <end position="112"/>
    </location>
</feature>
<accession>A0A9Q1CVB5</accession>
<comment type="caution">
    <text evidence="2">The sequence shown here is derived from an EMBL/GenBank/DDBJ whole genome shotgun (WGS) entry which is preliminary data.</text>
</comment>
<sequence>MFTWSAEGGENLAAAWLPYSGNHSGEPLDRSLAKVQDLQSTSTTEQFMAKLCLHHQRQIVDALGFLQTEVKAVGSSCCPGPSASKASLEVTAEADCSPVPQQESPDYLSGQTAAPVSSCSARSASQSLETADLPDANKSPVQERSPETAGYTDAACESCTSLTRSDPVDLRKAMPGNSRGSSLLFSSTEDHKSVISSLPQDGSEKQPGDVS</sequence>
<dbReference type="Proteomes" id="UP001152803">
    <property type="component" value="Unassembled WGS sequence"/>
</dbReference>
<dbReference type="PANTHER" id="PTHR14931">
    <property type="entry name" value="GENE 340-RELATED"/>
    <property type="match status" value="1"/>
</dbReference>
<evidence type="ECO:0000313" key="2">
    <source>
        <dbReference type="EMBL" id="KAJ8250205.1"/>
    </source>
</evidence>
<feature type="region of interest" description="Disordered" evidence="1">
    <location>
        <begin position="96"/>
        <end position="211"/>
    </location>
</feature>
<reference evidence="2" key="1">
    <citation type="journal article" date="2023" name="Science">
        <title>Genome structures resolve the early diversification of teleost fishes.</title>
        <authorList>
            <person name="Parey E."/>
            <person name="Louis A."/>
            <person name="Montfort J."/>
            <person name="Bouchez O."/>
            <person name="Roques C."/>
            <person name="Iampietro C."/>
            <person name="Lluch J."/>
            <person name="Castinel A."/>
            <person name="Donnadieu C."/>
            <person name="Desvignes T."/>
            <person name="Floi Bucao C."/>
            <person name="Jouanno E."/>
            <person name="Wen M."/>
            <person name="Mejri S."/>
            <person name="Dirks R."/>
            <person name="Jansen H."/>
            <person name="Henkel C."/>
            <person name="Chen W.J."/>
            <person name="Zahm M."/>
            <person name="Cabau C."/>
            <person name="Klopp C."/>
            <person name="Thompson A.W."/>
            <person name="Robinson-Rechavi M."/>
            <person name="Braasch I."/>
            <person name="Lecointre G."/>
            <person name="Bobe J."/>
            <person name="Postlethwait J.H."/>
            <person name="Berthelot C."/>
            <person name="Roest Crollius H."/>
            <person name="Guiguen Y."/>
        </authorList>
    </citation>
    <scope>NUCLEOTIDE SEQUENCE</scope>
    <source>
        <strain evidence="2">Concon-B</strain>
    </source>
</reference>
<dbReference type="AlphaFoldDB" id="A0A9Q1CVB5"/>
<gene>
    <name evidence="2" type="ORF">COCON_G00221270</name>
</gene>
<name>A0A9Q1CVB5_CONCO</name>
<evidence type="ECO:0000256" key="1">
    <source>
        <dbReference type="SAM" id="MobiDB-lite"/>
    </source>
</evidence>
<proteinExistence type="predicted"/>
<organism evidence="2 3">
    <name type="scientific">Conger conger</name>
    <name type="common">Conger eel</name>
    <name type="synonym">Muraena conger</name>
    <dbReference type="NCBI Taxonomy" id="82655"/>
    <lineage>
        <taxon>Eukaryota</taxon>
        <taxon>Metazoa</taxon>
        <taxon>Chordata</taxon>
        <taxon>Craniata</taxon>
        <taxon>Vertebrata</taxon>
        <taxon>Euteleostomi</taxon>
        <taxon>Actinopterygii</taxon>
        <taxon>Neopterygii</taxon>
        <taxon>Teleostei</taxon>
        <taxon>Anguilliformes</taxon>
        <taxon>Congridae</taxon>
        <taxon>Conger</taxon>
    </lineage>
</organism>
<evidence type="ECO:0000313" key="3">
    <source>
        <dbReference type="Proteomes" id="UP001152803"/>
    </source>
</evidence>